<name>A0A928VMS0_9CYAN</name>
<accession>A0A928VMS0</accession>
<proteinExistence type="predicted"/>
<dbReference type="EMBL" id="JADEXQ010000036">
    <property type="protein sequence ID" value="MBE9030477.1"/>
    <property type="molecule type" value="Genomic_DNA"/>
</dbReference>
<protein>
    <submittedName>
        <fullName evidence="1">Uncharacterized protein</fullName>
    </submittedName>
</protein>
<gene>
    <name evidence="1" type="ORF">IQ266_12120</name>
</gene>
<dbReference type="RefSeq" id="WP_264325304.1">
    <property type="nucleotide sequence ID" value="NZ_JADEXQ010000036.1"/>
</dbReference>
<organism evidence="1 2">
    <name type="scientific">Romeriopsis navalis LEGE 11480</name>
    <dbReference type="NCBI Taxonomy" id="2777977"/>
    <lineage>
        <taxon>Bacteria</taxon>
        <taxon>Bacillati</taxon>
        <taxon>Cyanobacteriota</taxon>
        <taxon>Cyanophyceae</taxon>
        <taxon>Leptolyngbyales</taxon>
        <taxon>Leptolyngbyaceae</taxon>
        <taxon>Romeriopsis</taxon>
        <taxon>Romeriopsis navalis</taxon>
    </lineage>
</organism>
<dbReference type="Proteomes" id="UP000625316">
    <property type="component" value="Unassembled WGS sequence"/>
</dbReference>
<comment type="caution">
    <text evidence="1">The sequence shown here is derived from an EMBL/GenBank/DDBJ whole genome shotgun (WGS) entry which is preliminary data.</text>
</comment>
<sequence length="75" mass="8627">MMHLLEIPCTAMTTETNQLLVFLQTVSQARGLTYQHKSTLLNILRQSSDEVVREAWSGLPPWQCERLWAIARSAR</sequence>
<evidence type="ECO:0000313" key="2">
    <source>
        <dbReference type="Proteomes" id="UP000625316"/>
    </source>
</evidence>
<dbReference type="AlphaFoldDB" id="A0A928VMS0"/>
<keyword evidence="2" id="KW-1185">Reference proteome</keyword>
<evidence type="ECO:0000313" key="1">
    <source>
        <dbReference type="EMBL" id="MBE9030477.1"/>
    </source>
</evidence>
<reference evidence="1" key="1">
    <citation type="submission" date="2020-10" db="EMBL/GenBank/DDBJ databases">
        <authorList>
            <person name="Castelo-Branco R."/>
            <person name="Eusebio N."/>
            <person name="Adriana R."/>
            <person name="Vieira A."/>
            <person name="Brugerolle De Fraissinette N."/>
            <person name="Rezende De Castro R."/>
            <person name="Schneider M.P."/>
            <person name="Vasconcelos V."/>
            <person name="Leao P.N."/>
        </authorList>
    </citation>
    <scope>NUCLEOTIDE SEQUENCE</scope>
    <source>
        <strain evidence="1">LEGE 11480</strain>
    </source>
</reference>